<dbReference type="OrthoDB" id="15001at2759"/>
<protein>
    <submittedName>
        <fullName evidence="3">Proteasome maturation protein</fullName>
    </submittedName>
</protein>
<comment type="similarity">
    <text evidence="2">Belongs to the POMP/UMP1 family.</text>
</comment>
<keyword evidence="3" id="KW-0647">Proteasome</keyword>
<gene>
    <name evidence="3" type="primary">Pomp</name>
    <name evidence="3" type="ORF">Bhyg_01032</name>
</gene>
<dbReference type="GO" id="GO:0043248">
    <property type="term" value="P:proteasome assembly"/>
    <property type="evidence" value="ECO:0007669"/>
    <property type="project" value="InterPro"/>
</dbReference>
<dbReference type="PANTHER" id="PTHR12828:SF3">
    <property type="entry name" value="PROTEASOME MATURATION PROTEIN"/>
    <property type="match status" value="1"/>
</dbReference>
<evidence type="ECO:0000256" key="1">
    <source>
        <dbReference type="ARBA" id="ARBA00023186"/>
    </source>
</evidence>
<organism evidence="3 4">
    <name type="scientific">Pseudolycoriella hygida</name>
    <dbReference type="NCBI Taxonomy" id="35572"/>
    <lineage>
        <taxon>Eukaryota</taxon>
        <taxon>Metazoa</taxon>
        <taxon>Ecdysozoa</taxon>
        <taxon>Arthropoda</taxon>
        <taxon>Hexapoda</taxon>
        <taxon>Insecta</taxon>
        <taxon>Pterygota</taxon>
        <taxon>Neoptera</taxon>
        <taxon>Endopterygota</taxon>
        <taxon>Diptera</taxon>
        <taxon>Nematocera</taxon>
        <taxon>Sciaroidea</taxon>
        <taxon>Sciaridae</taxon>
        <taxon>Pseudolycoriella</taxon>
    </lineage>
</organism>
<dbReference type="Pfam" id="PF05348">
    <property type="entry name" value="UMP1"/>
    <property type="match status" value="1"/>
</dbReference>
<reference evidence="3" key="1">
    <citation type="submission" date="2022-07" db="EMBL/GenBank/DDBJ databases">
        <authorList>
            <person name="Trinca V."/>
            <person name="Uliana J.V.C."/>
            <person name="Torres T.T."/>
            <person name="Ward R.J."/>
            <person name="Monesi N."/>
        </authorList>
    </citation>
    <scope>NUCLEOTIDE SEQUENCE</scope>
    <source>
        <strain evidence="3">HSMRA1968</strain>
        <tissue evidence="3">Whole embryos</tissue>
    </source>
</reference>
<dbReference type="PANTHER" id="PTHR12828">
    <property type="entry name" value="PROTEASOME MATURATION PROTEIN UMP1"/>
    <property type="match status" value="1"/>
</dbReference>
<accession>A0A9Q0N932</accession>
<keyword evidence="1" id="KW-0143">Chaperone</keyword>
<dbReference type="GO" id="GO:0000502">
    <property type="term" value="C:proteasome complex"/>
    <property type="evidence" value="ECO:0007669"/>
    <property type="project" value="UniProtKB-KW"/>
</dbReference>
<dbReference type="Proteomes" id="UP001151699">
    <property type="component" value="Chromosome A"/>
</dbReference>
<proteinExistence type="inferred from homology"/>
<dbReference type="AlphaFoldDB" id="A0A9Q0N932"/>
<evidence type="ECO:0000313" key="4">
    <source>
        <dbReference type="Proteomes" id="UP001151699"/>
    </source>
</evidence>
<evidence type="ECO:0000313" key="3">
    <source>
        <dbReference type="EMBL" id="KAJ6645823.1"/>
    </source>
</evidence>
<evidence type="ECO:0000256" key="2">
    <source>
        <dbReference type="ARBA" id="ARBA00043974"/>
    </source>
</evidence>
<dbReference type="GO" id="GO:0005634">
    <property type="term" value="C:nucleus"/>
    <property type="evidence" value="ECO:0007669"/>
    <property type="project" value="TreeGrafter"/>
</dbReference>
<name>A0A9Q0N932_9DIPT</name>
<sequence>MNVAPEKSYQIGQGPMGSNVVSQLSNAHPLKLSEENYEKNAFEREMQMLRKYEGLHAPLKLAMERHAFKNVGRLACLPSSNAHLDVLSGRDEMIDFSDFLGGREFSEKLTSPHAVVAKSLNIL</sequence>
<dbReference type="EMBL" id="WJQU01000001">
    <property type="protein sequence ID" value="KAJ6645823.1"/>
    <property type="molecule type" value="Genomic_DNA"/>
</dbReference>
<dbReference type="InterPro" id="IPR008012">
    <property type="entry name" value="Ump1"/>
</dbReference>
<keyword evidence="4" id="KW-1185">Reference proteome</keyword>
<dbReference type="GO" id="GO:0005737">
    <property type="term" value="C:cytoplasm"/>
    <property type="evidence" value="ECO:0007669"/>
    <property type="project" value="TreeGrafter"/>
</dbReference>
<comment type="caution">
    <text evidence="3">The sequence shown here is derived from an EMBL/GenBank/DDBJ whole genome shotgun (WGS) entry which is preliminary data.</text>
</comment>